<protein>
    <submittedName>
        <fullName evidence="2">Unnamed protein product</fullName>
    </submittedName>
</protein>
<dbReference type="InterPro" id="IPR050951">
    <property type="entry name" value="Retrovirus_Pol_polyprotein"/>
</dbReference>
<dbReference type="AlphaFoldDB" id="A0A9W6Y2U3"/>
<name>A0A9W6Y2U3_9STRA</name>
<feature type="domain" description="Integrase catalytic" evidence="1">
    <location>
        <begin position="1"/>
        <end position="147"/>
    </location>
</feature>
<reference evidence="2" key="1">
    <citation type="submission" date="2023-04" db="EMBL/GenBank/DDBJ databases">
        <title>Phytophthora fragariaefolia NBRC 109709.</title>
        <authorList>
            <person name="Ichikawa N."/>
            <person name="Sato H."/>
            <person name="Tonouchi N."/>
        </authorList>
    </citation>
    <scope>NUCLEOTIDE SEQUENCE</scope>
    <source>
        <strain evidence="2">NBRC 109709</strain>
    </source>
</reference>
<dbReference type="SUPFAM" id="SSF53098">
    <property type="entry name" value="Ribonuclease H-like"/>
    <property type="match status" value="1"/>
</dbReference>
<evidence type="ECO:0000313" key="2">
    <source>
        <dbReference type="EMBL" id="GMF50897.1"/>
    </source>
</evidence>
<dbReference type="PANTHER" id="PTHR37984:SF5">
    <property type="entry name" value="PROTEIN NYNRIN-LIKE"/>
    <property type="match status" value="1"/>
</dbReference>
<sequence length="195" mass="21608">MIEGERGIKYVLVLKDGMSGFVELVAFVSATSGQAYQSLLDWFKRFGVVHQWVSDQGAHFKNQFMEKLSVALDSHHHFTTAYTPWKNGTVEVVNREVLKSVKTLLSERQLQVQDWPRVLPVVQAALNTMPADRLGGVTPLTAFTALPGGSQLRGIFHPCASLVSTVTWVEDETNQHLASVRAALNDMHPEMTSSS</sequence>
<dbReference type="OrthoDB" id="123161at2759"/>
<dbReference type="InterPro" id="IPR012337">
    <property type="entry name" value="RNaseH-like_sf"/>
</dbReference>
<dbReference type="InterPro" id="IPR036397">
    <property type="entry name" value="RNaseH_sf"/>
</dbReference>
<dbReference type="Gene3D" id="3.30.420.10">
    <property type="entry name" value="Ribonuclease H-like superfamily/Ribonuclease H"/>
    <property type="match status" value="1"/>
</dbReference>
<dbReference type="PANTHER" id="PTHR37984">
    <property type="entry name" value="PROTEIN CBG26694"/>
    <property type="match status" value="1"/>
</dbReference>
<dbReference type="Proteomes" id="UP001165121">
    <property type="component" value="Unassembled WGS sequence"/>
</dbReference>
<proteinExistence type="predicted"/>
<dbReference type="PROSITE" id="PS50994">
    <property type="entry name" value="INTEGRASE"/>
    <property type="match status" value="1"/>
</dbReference>
<evidence type="ECO:0000259" key="1">
    <source>
        <dbReference type="PROSITE" id="PS50994"/>
    </source>
</evidence>
<dbReference type="GO" id="GO:0003676">
    <property type="term" value="F:nucleic acid binding"/>
    <property type="evidence" value="ECO:0007669"/>
    <property type="project" value="InterPro"/>
</dbReference>
<comment type="caution">
    <text evidence="2">The sequence shown here is derived from an EMBL/GenBank/DDBJ whole genome shotgun (WGS) entry which is preliminary data.</text>
</comment>
<dbReference type="InterPro" id="IPR001584">
    <property type="entry name" value="Integrase_cat-core"/>
</dbReference>
<organism evidence="2 3">
    <name type="scientific">Phytophthora fragariaefolia</name>
    <dbReference type="NCBI Taxonomy" id="1490495"/>
    <lineage>
        <taxon>Eukaryota</taxon>
        <taxon>Sar</taxon>
        <taxon>Stramenopiles</taxon>
        <taxon>Oomycota</taxon>
        <taxon>Peronosporomycetes</taxon>
        <taxon>Peronosporales</taxon>
        <taxon>Peronosporaceae</taxon>
        <taxon>Phytophthora</taxon>
    </lineage>
</organism>
<evidence type="ECO:0000313" key="3">
    <source>
        <dbReference type="Proteomes" id="UP001165121"/>
    </source>
</evidence>
<dbReference type="EMBL" id="BSXT01002787">
    <property type="protein sequence ID" value="GMF50897.1"/>
    <property type="molecule type" value="Genomic_DNA"/>
</dbReference>
<keyword evidence="3" id="KW-1185">Reference proteome</keyword>
<gene>
    <name evidence="2" type="ORF">Pfra01_002041500</name>
</gene>
<dbReference type="GO" id="GO:0015074">
    <property type="term" value="P:DNA integration"/>
    <property type="evidence" value="ECO:0007669"/>
    <property type="project" value="InterPro"/>
</dbReference>
<accession>A0A9W6Y2U3</accession>